<evidence type="ECO:0000256" key="8">
    <source>
        <dbReference type="SAM" id="MobiDB-lite"/>
    </source>
</evidence>
<dbReference type="Proteomes" id="UP000003678">
    <property type="component" value="Unassembled WGS sequence"/>
</dbReference>
<feature type="transmembrane region" description="Helical" evidence="9">
    <location>
        <begin position="178"/>
        <end position="202"/>
    </location>
</feature>
<evidence type="ECO:0000256" key="2">
    <source>
        <dbReference type="ARBA" id="ARBA00022448"/>
    </source>
</evidence>
<evidence type="ECO:0000256" key="7">
    <source>
        <dbReference type="ARBA" id="ARBA00023136"/>
    </source>
</evidence>
<name>C0G879_9HYPH</name>
<evidence type="ECO:0000256" key="9">
    <source>
        <dbReference type="SAM" id="Phobius"/>
    </source>
</evidence>
<feature type="transmembrane region" description="Helical" evidence="9">
    <location>
        <begin position="460"/>
        <end position="479"/>
    </location>
</feature>
<feature type="transmembrane region" description="Helical" evidence="9">
    <location>
        <begin position="76"/>
        <end position="100"/>
    </location>
</feature>
<dbReference type="PANTHER" id="PTHR43528">
    <property type="entry name" value="ALPHA-KETOGLUTARATE PERMEASE"/>
    <property type="match status" value="1"/>
</dbReference>
<evidence type="ECO:0000313" key="11">
    <source>
        <dbReference type="EMBL" id="EEH13143.1"/>
    </source>
</evidence>
<keyword evidence="3" id="KW-1003">Cell membrane</keyword>
<dbReference type="InterPro" id="IPR051084">
    <property type="entry name" value="H+-coupled_symporters"/>
</dbReference>
<dbReference type="EMBL" id="ACJD01000006">
    <property type="protein sequence ID" value="EEH13143.1"/>
    <property type="molecule type" value="Genomic_DNA"/>
</dbReference>
<proteinExistence type="predicted"/>
<dbReference type="InterPro" id="IPR036259">
    <property type="entry name" value="MFS_trans_sf"/>
</dbReference>
<feature type="transmembrane region" description="Helical" evidence="9">
    <location>
        <begin position="340"/>
        <end position="362"/>
    </location>
</feature>
<feature type="transmembrane region" description="Helical" evidence="9">
    <location>
        <begin position="369"/>
        <end position="388"/>
    </location>
</feature>
<feature type="region of interest" description="Disordered" evidence="8">
    <location>
        <begin position="32"/>
        <end position="64"/>
    </location>
</feature>
<reference evidence="11 12" key="1">
    <citation type="submission" date="2009-03" db="EMBL/GenBank/DDBJ databases">
        <authorList>
            <person name="Setubal J.C."/>
            <person name="Boyle S."/>
            <person name="Crasta O.R."/>
            <person name="Gillespie J.J."/>
            <person name="Kenyon R.W."/>
            <person name="Lu J."/>
            <person name="Mane S."/>
            <person name="Nagrani S."/>
            <person name="Shallom J.M."/>
            <person name="Shallom S."/>
            <person name="Shukla M."/>
            <person name="Snyder E.E."/>
            <person name="Sobral B.W."/>
            <person name="Wattam A.R."/>
            <person name="Will R."/>
            <person name="Williams K."/>
            <person name="Yoo H."/>
            <person name="Bruce D.H."/>
            <person name="Detter C."/>
            <person name="Munk C."/>
            <person name="Brettin T.S."/>
            <person name="Ficht T."/>
        </authorList>
    </citation>
    <scope>NUCLEOTIDE SEQUENCE [LARGE SCALE GENOMIC DNA]</scope>
    <source>
        <strain evidence="11 12">Cudo</strain>
    </source>
</reference>
<accession>C0G879</accession>
<dbReference type="GO" id="GO:0005886">
    <property type="term" value="C:plasma membrane"/>
    <property type="evidence" value="ECO:0007669"/>
    <property type="project" value="UniProtKB-SubCell"/>
</dbReference>
<dbReference type="InterPro" id="IPR011701">
    <property type="entry name" value="MFS"/>
</dbReference>
<feature type="transmembrane region" description="Helical" evidence="9">
    <location>
        <begin position="112"/>
        <end position="136"/>
    </location>
</feature>
<evidence type="ECO:0000259" key="10">
    <source>
        <dbReference type="PROSITE" id="PS50850"/>
    </source>
</evidence>
<dbReference type="SUPFAM" id="SSF103473">
    <property type="entry name" value="MFS general substrate transporter"/>
    <property type="match status" value="1"/>
</dbReference>
<protein>
    <submittedName>
        <fullName evidence="11">Proline/betaine transporter</fullName>
    </submittedName>
</protein>
<keyword evidence="2" id="KW-0813">Transport</keyword>
<dbReference type="FunFam" id="1.20.1250.20:FF:000001">
    <property type="entry name" value="Dicarboxylate MFS transporter"/>
    <property type="match status" value="1"/>
</dbReference>
<dbReference type="InterPro" id="IPR020846">
    <property type="entry name" value="MFS_dom"/>
</dbReference>
<feature type="transmembrane region" description="Helical" evidence="9">
    <location>
        <begin position="435"/>
        <end position="454"/>
    </location>
</feature>
<evidence type="ECO:0000256" key="6">
    <source>
        <dbReference type="ARBA" id="ARBA00022989"/>
    </source>
</evidence>
<sequence>MPRRAEVKSCRTGAFGALGCRDALTYGLASRQPATRPCNEGSISATQSEESESMASTNLHTGNSPRPLNRQDFRTLGLSALGGALEFYDFIIFVFFASVIGHLFFPPDMPDWLVLIQTFGIFAAGYLVRPVGGIVLAHFGDKFGRKRVFAFSVFLMSISTLAMAALPTYATLGVGAPILLIVFRMLQGAAIGGEVPGAWTFVAEHVPANRVGMACGFLCSGLTLGIMIGSLIATAINWIFTPEELSAYAWRIPFFIGGIFGLLAVYLRRWLAETPIFTEMKNSRLLKDKLPLGTVLRNHMHGVVISVLLTWILSAGIVVTTLMTATFLQKLYGYTPLQSLAATSFGTLFLMFGTVSAGAIVNRIGSGRFFAVAGIFFGVATFVFYTYAAVSLPVLFALYAVMGLSVGMVGAAPYVMVRAFPAPVRFSGLSFSYNVSYAVFGGLTPVIVTSLLAVNPMAHAWYLVFIAVLTCGLGLYLMARSDQVEGEIGLTKLSTSDAVPQVQ</sequence>
<dbReference type="Gene3D" id="1.20.1250.20">
    <property type="entry name" value="MFS general substrate transporter like domains"/>
    <property type="match status" value="2"/>
</dbReference>
<evidence type="ECO:0000313" key="12">
    <source>
        <dbReference type="Proteomes" id="UP000003678"/>
    </source>
</evidence>
<dbReference type="PROSITE" id="PS50850">
    <property type="entry name" value="MFS"/>
    <property type="match status" value="1"/>
</dbReference>
<feature type="compositionally biased region" description="Polar residues" evidence="8">
    <location>
        <begin position="41"/>
        <end position="64"/>
    </location>
</feature>
<feature type="transmembrane region" description="Helical" evidence="9">
    <location>
        <begin position="252"/>
        <end position="271"/>
    </location>
</feature>
<keyword evidence="6 9" id="KW-1133">Transmembrane helix</keyword>
<dbReference type="Pfam" id="PF07690">
    <property type="entry name" value="MFS_1"/>
    <property type="match status" value="1"/>
</dbReference>
<keyword evidence="4 9" id="KW-0812">Transmembrane</keyword>
<dbReference type="PANTHER" id="PTHR43528:SF7">
    <property type="entry name" value="MFS TRANSPORTER"/>
    <property type="match status" value="1"/>
</dbReference>
<feature type="transmembrane region" description="Helical" evidence="9">
    <location>
        <begin position="303"/>
        <end position="328"/>
    </location>
</feature>
<keyword evidence="7 9" id="KW-0472">Membrane</keyword>
<feature type="transmembrane region" description="Helical" evidence="9">
    <location>
        <begin position="148"/>
        <end position="166"/>
    </location>
</feature>
<feature type="transmembrane region" description="Helical" evidence="9">
    <location>
        <begin position="394"/>
        <end position="415"/>
    </location>
</feature>
<gene>
    <name evidence="11" type="ORF">BCETI_6000043</name>
</gene>
<evidence type="ECO:0000256" key="3">
    <source>
        <dbReference type="ARBA" id="ARBA00022475"/>
    </source>
</evidence>
<keyword evidence="5" id="KW-0769">Symport</keyword>
<organism evidence="11 12">
    <name type="scientific">Brucella ceti str. Cudo</name>
    <dbReference type="NCBI Taxonomy" id="595497"/>
    <lineage>
        <taxon>Bacteria</taxon>
        <taxon>Pseudomonadati</taxon>
        <taxon>Pseudomonadota</taxon>
        <taxon>Alphaproteobacteria</taxon>
        <taxon>Hyphomicrobiales</taxon>
        <taxon>Brucellaceae</taxon>
        <taxon>Brucella/Ochrobactrum group</taxon>
        <taxon>Brucella</taxon>
    </lineage>
</organism>
<evidence type="ECO:0000256" key="1">
    <source>
        <dbReference type="ARBA" id="ARBA00004651"/>
    </source>
</evidence>
<evidence type="ECO:0000256" key="4">
    <source>
        <dbReference type="ARBA" id="ARBA00022692"/>
    </source>
</evidence>
<dbReference type="GO" id="GO:0015293">
    <property type="term" value="F:symporter activity"/>
    <property type="evidence" value="ECO:0007669"/>
    <property type="project" value="UniProtKB-KW"/>
</dbReference>
<dbReference type="AlphaFoldDB" id="C0G879"/>
<comment type="subcellular location">
    <subcellularLocation>
        <location evidence="1">Cell membrane</location>
        <topology evidence="1">Multi-pass membrane protein</topology>
    </subcellularLocation>
</comment>
<feature type="domain" description="Major facilitator superfamily (MFS) profile" evidence="10">
    <location>
        <begin position="75"/>
        <end position="482"/>
    </location>
</feature>
<evidence type="ECO:0000256" key="5">
    <source>
        <dbReference type="ARBA" id="ARBA00022847"/>
    </source>
</evidence>
<comment type="caution">
    <text evidence="11">The sequence shown here is derived from an EMBL/GenBank/DDBJ whole genome shotgun (WGS) entry which is preliminary data.</text>
</comment>
<feature type="transmembrane region" description="Helical" evidence="9">
    <location>
        <begin position="214"/>
        <end position="240"/>
    </location>
</feature>